<comment type="caution">
    <text evidence="2">The sequence shown here is derived from an EMBL/GenBank/DDBJ whole genome shotgun (WGS) entry which is preliminary data.</text>
</comment>
<sequence length="172" mass="19708">MVFTDEIAILALFDDDVDEETKLKMVSNLHREIFSTHEKRYIHSKEELSGSLYEKSVDDFISVKSQSLFSRLKISDSFLNESPSSWGNNASFLDAKKTFSMLRAVNDTAERARTRSTPELEPSSPNYHTTPKGGRVLPMYDLVSNRPHTCRILSGIGLRFWRPEAPKPRPYH</sequence>
<evidence type="ECO:0000313" key="3">
    <source>
        <dbReference type="Proteomes" id="UP000499080"/>
    </source>
</evidence>
<protein>
    <submittedName>
        <fullName evidence="2">Uncharacterized protein</fullName>
    </submittedName>
</protein>
<evidence type="ECO:0000256" key="1">
    <source>
        <dbReference type="SAM" id="MobiDB-lite"/>
    </source>
</evidence>
<feature type="region of interest" description="Disordered" evidence="1">
    <location>
        <begin position="109"/>
        <end position="133"/>
    </location>
</feature>
<dbReference type="Proteomes" id="UP000499080">
    <property type="component" value="Unassembled WGS sequence"/>
</dbReference>
<reference evidence="2 3" key="1">
    <citation type="journal article" date="2019" name="Sci. Rep.">
        <title>Orb-weaving spider Araneus ventricosus genome elucidates the spidroin gene catalogue.</title>
        <authorList>
            <person name="Kono N."/>
            <person name="Nakamura H."/>
            <person name="Ohtoshi R."/>
            <person name="Moran D.A.P."/>
            <person name="Shinohara A."/>
            <person name="Yoshida Y."/>
            <person name="Fujiwara M."/>
            <person name="Mori M."/>
            <person name="Tomita M."/>
            <person name="Arakawa K."/>
        </authorList>
    </citation>
    <scope>NUCLEOTIDE SEQUENCE [LARGE SCALE GENOMIC DNA]</scope>
</reference>
<name>A0A4Y2N781_ARAVE</name>
<organism evidence="2 3">
    <name type="scientific">Araneus ventricosus</name>
    <name type="common">Orbweaver spider</name>
    <name type="synonym">Epeira ventricosa</name>
    <dbReference type="NCBI Taxonomy" id="182803"/>
    <lineage>
        <taxon>Eukaryota</taxon>
        <taxon>Metazoa</taxon>
        <taxon>Ecdysozoa</taxon>
        <taxon>Arthropoda</taxon>
        <taxon>Chelicerata</taxon>
        <taxon>Arachnida</taxon>
        <taxon>Araneae</taxon>
        <taxon>Araneomorphae</taxon>
        <taxon>Entelegynae</taxon>
        <taxon>Araneoidea</taxon>
        <taxon>Araneidae</taxon>
        <taxon>Araneus</taxon>
    </lineage>
</organism>
<accession>A0A4Y2N781</accession>
<gene>
    <name evidence="2" type="ORF">AVEN_51594_1</name>
</gene>
<feature type="compositionally biased region" description="Basic and acidic residues" evidence="1">
    <location>
        <begin position="109"/>
        <end position="118"/>
    </location>
</feature>
<dbReference type="EMBL" id="BGPR01008544">
    <property type="protein sequence ID" value="GBN34470.1"/>
    <property type="molecule type" value="Genomic_DNA"/>
</dbReference>
<dbReference type="AlphaFoldDB" id="A0A4Y2N781"/>
<proteinExistence type="predicted"/>
<keyword evidence="3" id="KW-1185">Reference proteome</keyword>
<evidence type="ECO:0000313" key="2">
    <source>
        <dbReference type="EMBL" id="GBN34470.1"/>
    </source>
</evidence>